<dbReference type="EMBL" id="AP023322">
    <property type="protein sequence ID" value="BCI64713.1"/>
    <property type="molecule type" value="Genomic_DNA"/>
</dbReference>
<gene>
    <name evidence="1" type="ORF">Cop2CBH44_30660</name>
</gene>
<dbReference type="Proteomes" id="UP000594042">
    <property type="component" value="Chromosome"/>
</dbReference>
<organism evidence="1 2">
    <name type="scientific">Coprobacter secundus subsp. similis</name>
    <dbReference type="NCBI Taxonomy" id="2751153"/>
    <lineage>
        <taxon>Bacteria</taxon>
        <taxon>Pseudomonadati</taxon>
        <taxon>Bacteroidota</taxon>
        <taxon>Bacteroidia</taxon>
        <taxon>Bacteroidales</taxon>
        <taxon>Barnesiellaceae</taxon>
        <taxon>Coprobacter</taxon>
    </lineage>
</organism>
<proteinExistence type="predicted"/>
<dbReference type="KEGG" id="copr:Cop2CBH44_30660"/>
<protein>
    <submittedName>
        <fullName evidence="1">Uncharacterized protein</fullName>
    </submittedName>
</protein>
<dbReference type="AlphaFoldDB" id="A0A7G1I0F4"/>
<name>A0A7G1I0F4_9BACT</name>
<accession>A0A7G1I0F4</accession>
<keyword evidence="2" id="KW-1185">Reference proteome</keyword>
<evidence type="ECO:0000313" key="2">
    <source>
        <dbReference type="Proteomes" id="UP000594042"/>
    </source>
</evidence>
<reference evidence="2" key="1">
    <citation type="submission" date="2020-07" db="EMBL/GenBank/DDBJ databases">
        <title>Complete genome sequencing of Coprobacter sp. strain 2CBH44.</title>
        <authorList>
            <person name="Sakamoto M."/>
            <person name="Murakami T."/>
            <person name="Mori H."/>
        </authorList>
    </citation>
    <scope>NUCLEOTIDE SEQUENCE [LARGE SCALE GENOMIC DNA]</scope>
    <source>
        <strain evidence="2">2CBH44</strain>
    </source>
</reference>
<sequence length="87" mass="10406">MTKKDYNCVPDMPIIVFYFFGLNTGKLIDYFFNVLNNSRWQVTPAATINSNIVIHNLLTRYIDNSIVIHKVDIEMILFWMDIAWYRR</sequence>
<evidence type="ECO:0000313" key="1">
    <source>
        <dbReference type="EMBL" id="BCI64713.1"/>
    </source>
</evidence>